<evidence type="ECO:0000313" key="1">
    <source>
        <dbReference type="EMBL" id="MCS0582119.1"/>
    </source>
</evidence>
<keyword evidence="2" id="KW-1185">Reference proteome</keyword>
<dbReference type="RefSeq" id="WP_258816689.1">
    <property type="nucleotide sequence ID" value="NZ_JANUGW010000006.1"/>
</dbReference>
<protein>
    <submittedName>
        <fullName evidence="1">Uncharacterized protein</fullName>
    </submittedName>
</protein>
<sequence>MNLQGMSTKSLLALHNSIAQTSAGPKSFATKAKLIARIEALAAVSNIDLAALCPATTNDLAEQDVRQQVKTTETIAELSEAKKKPIGRGIGRLARELLLDAAGYPYVVIAEMVNTQILGAQTTPKSVRWYACKMRKDGAQVPGRQRPVTERSAATLVFSNKD</sequence>
<proteinExistence type="predicted"/>
<reference evidence="1 2" key="1">
    <citation type="submission" date="2022-08" db="EMBL/GenBank/DDBJ databases">
        <title>Reclassification of Massilia species as members of the genera Telluria, Duganella, Pseudoduganella, Mokoshia gen. nov. and Zemynaea gen. nov. using orthogonal and non-orthogonal genome-based approaches.</title>
        <authorList>
            <person name="Bowman J.P."/>
        </authorList>
    </citation>
    <scope>NUCLEOTIDE SEQUENCE [LARGE SCALE GENOMIC DNA]</scope>
    <source>
        <strain evidence="1 2">JCM 31316</strain>
    </source>
</reference>
<accession>A0ABT1ZQD5</accession>
<dbReference type="EMBL" id="JANUGW010000006">
    <property type="protein sequence ID" value="MCS0582119.1"/>
    <property type="molecule type" value="Genomic_DNA"/>
</dbReference>
<comment type="caution">
    <text evidence="1">The sequence shown here is derived from an EMBL/GenBank/DDBJ whole genome shotgun (WGS) entry which is preliminary data.</text>
</comment>
<dbReference type="Proteomes" id="UP001204151">
    <property type="component" value="Unassembled WGS sequence"/>
</dbReference>
<evidence type="ECO:0000313" key="2">
    <source>
        <dbReference type="Proteomes" id="UP001204151"/>
    </source>
</evidence>
<organism evidence="1 2">
    <name type="scientific">Massilia pinisoli</name>
    <dbReference type="NCBI Taxonomy" id="1772194"/>
    <lineage>
        <taxon>Bacteria</taxon>
        <taxon>Pseudomonadati</taxon>
        <taxon>Pseudomonadota</taxon>
        <taxon>Betaproteobacteria</taxon>
        <taxon>Burkholderiales</taxon>
        <taxon>Oxalobacteraceae</taxon>
        <taxon>Telluria group</taxon>
        <taxon>Massilia</taxon>
    </lineage>
</organism>
<gene>
    <name evidence="1" type="ORF">NX784_11000</name>
</gene>
<name>A0ABT1ZQD5_9BURK</name>